<dbReference type="EMBL" id="CABHML010000062">
    <property type="protein sequence ID" value="VUW83837.1"/>
    <property type="molecule type" value="Genomic_DNA"/>
</dbReference>
<proteinExistence type="predicted"/>
<organism evidence="1 2">
    <name type="scientific">Bifidobacterium longum subsp. infantis</name>
    <dbReference type="NCBI Taxonomy" id="1682"/>
    <lineage>
        <taxon>Bacteria</taxon>
        <taxon>Bacillati</taxon>
        <taxon>Actinomycetota</taxon>
        <taxon>Actinomycetes</taxon>
        <taxon>Bifidobacteriales</taxon>
        <taxon>Bifidobacteriaceae</taxon>
        <taxon>Bifidobacterium</taxon>
    </lineage>
</organism>
<sequence length="57" mass="6344">MVDTDFNTQVRETILHLLTEANRVPFLFVGSGISAATWVPKTGMACSNEYVRMPEAQ</sequence>
<evidence type="ECO:0000313" key="2">
    <source>
        <dbReference type="Proteomes" id="UP000319252"/>
    </source>
</evidence>
<protein>
    <recommendedName>
        <fullName evidence="3">SIR2 family protein</fullName>
    </recommendedName>
</protein>
<gene>
    <name evidence="1" type="ORF">BLONGUMMC1_01372</name>
</gene>
<evidence type="ECO:0000313" key="1">
    <source>
        <dbReference type="EMBL" id="VUW83837.1"/>
    </source>
</evidence>
<dbReference type="Proteomes" id="UP000319252">
    <property type="component" value="Unassembled WGS sequence"/>
</dbReference>
<name>A0A564S065_BIFLI</name>
<evidence type="ECO:0008006" key="3">
    <source>
        <dbReference type="Google" id="ProtNLM"/>
    </source>
</evidence>
<dbReference type="AlphaFoldDB" id="A0A564S065"/>
<accession>A0A564S065</accession>
<reference evidence="1 2" key="1">
    <citation type="submission" date="2019-07" db="EMBL/GenBank/DDBJ databases">
        <authorList>
            <person name="Chang H.-W."/>
            <person name="Raman A."/>
            <person name="Venkatesh S."/>
            <person name="Gehrig J."/>
        </authorList>
    </citation>
    <scope>NUCLEOTIDE SEQUENCE [LARGE SCALE GENOMIC DNA]</scope>
    <source>
        <strain evidence="1">B.longum_ssp_infantis_4</strain>
    </source>
</reference>